<evidence type="ECO:0000256" key="1">
    <source>
        <dbReference type="ARBA" id="ARBA00013860"/>
    </source>
</evidence>
<dbReference type="GO" id="GO:2000143">
    <property type="term" value="P:negative regulation of DNA-templated transcription initiation"/>
    <property type="evidence" value="ECO:0007669"/>
    <property type="project" value="TreeGrafter"/>
</dbReference>
<dbReference type="InterPro" id="IPR035644">
    <property type="entry name" value="MraZ_C"/>
</dbReference>
<feature type="domain" description="SpoVT-AbrB" evidence="8">
    <location>
        <begin position="79"/>
        <end position="122"/>
    </location>
</feature>
<evidence type="ECO:0000256" key="6">
    <source>
        <dbReference type="ARBA" id="ARBA00023163"/>
    </source>
</evidence>
<evidence type="ECO:0000256" key="5">
    <source>
        <dbReference type="ARBA" id="ARBA00023125"/>
    </source>
</evidence>
<organism evidence="9 10">
    <name type="scientific">Stenotrophobium rhamnosiphilum</name>
    <dbReference type="NCBI Taxonomy" id="2029166"/>
    <lineage>
        <taxon>Bacteria</taxon>
        <taxon>Pseudomonadati</taxon>
        <taxon>Pseudomonadota</taxon>
        <taxon>Gammaproteobacteria</taxon>
        <taxon>Nevskiales</taxon>
        <taxon>Nevskiaceae</taxon>
        <taxon>Stenotrophobium</taxon>
    </lineage>
</organism>
<dbReference type="InterPro" id="IPR037914">
    <property type="entry name" value="SpoVT-AbrB_sf"/>
</dbReference>
<name>A0A2T5MDN9_9GAMM</name>
<evidence type="ECO:0000259" key="8">
    <source>
        <dbReference type="PROSITE" id="PS51740"/>
    </source>
</evidence>
<dbReference type="GO" id="GO:0003700">
    <property type="term" value="F:DNA-binding transcription factor activity"/>
    <property type="evidence" value="ECO:0007669"/>
    <property type="project" value="UniProtKB-UniRule"/>
</dbReference>
<dbReference type="Proteomes" id="UP000244248">
    <property type="component" value="Unassembled WGS sequence"/>
</dbReference>
<dbReference type="GO" id="GO:0009295">
    <property type="term" value="C:nucleoid"/>
    <property type="evidence" value="ECO:0007669"/>
    <property type="project" value="UniProtKB-SubCell"/>
</dbReference>
<comment type="subcellular location">
    <subcellularLocation>
        <location evidence="7">Cytoplasm</location>
        <location evidence="7">Nucleoid</location>
    </subcellularLocation>
</comment>
<accession>A0A2T5MDN9</accession>
<dbReference type="OrthoDB" id="9807753at2"/>
<keyword evidence="2 7" id="KW-0963">Cytoplasm</keyword>
<dbReference type="CDD" id="cd16320">
    <property type="entry name" value="MraZ_N"/>
    <property type="match status" value="1"/>
</dbReference>
<dbReference type="Pfam" id="PF02381">
    <property type="entry name" value="MraZ"/>
    <property type="match status" value="2"/>
</dbReference>
<dbReference type="HAMAP" id="MF_01008">
    <property type="entry name" value="MraZ"/>
    <property type="match status" value="1"/>
</dbReference>
<dbReference type="InterPro" id="IPR020603">
    <property type="entry name" value="MraZ_dom"/>
</dbReference>
<dbReference type="InterPro" id="IPR007159">
    <property type="entry name" value="SpoVT-AbrB_dom"/>
</dbReference>
<evidence type="ECO:0000256" key="2">
    <source>
        <dbReference type="ARBA" id="ARBA00022490"/>
    </source>
</evidence>
<evidence type="ECO:0000313" key="10">
    <source>
        <dbReference type="Proteomes" id="UP000244248"/>
    </source>
</evidence>
<keyword evidence="4 7" id="KW-0805">Transcription regulation</keyword>
<dbReference type="PROSITE" id="PS51740">
    <property type="entry name" value="SPOVT_ABRB"/>
    <property type="match status" value="2"/>
</dbReference>
<proteinExistence type="inferred from homology"/>
<reference evidence="9 10" key="1">
    <citation type="submission" date="2018-04" db="EMBL/GenBank/DDBJ databases">
        <title>Novel species isolated from glacier.</title>
        <authorList>
            <person name="Liu Q."/>
            <person name="Xin Y.-H."/>
        </authorList>
    </citation>
    <scope>NUCLEOTIDE SEQUENCE [LARGE SCALE GENOMIC DNA]</scope>
    <source>
        <strain evidence="9 10">GT1R17</strain>
    </source>
</reference>
<dbReference type="GO" id="GO:0000976">
    <property type="term" value="F:transcription cis-regulatory region binding"/>
    <property type="evidence" value="ECO:0007669"/>
    <property type="project" value="TreeGrafter"/>
</dbReference>
<dbReference type="SUPFAM" id="SSF89447">
    <property type="entry name" value="AbrB/MazE/MraZ-like"/>
    <property type="match status" value="1"/>
</dbReference>
<keyword evidence="6 7" id="KW-0804">Transcription</keyword>
<dbReference type="EMBL" id="QANS01000005">
    <property type="protein sequence ID" value="PTU30701.1"/>
    <property type="molecule type" value="Genomic_DNA"/>
</dbReference>
<dbReference type="GO" id="GO:0005737">
    <property type="term" value="C:cytoplasm"/>
    <property type="evidence" value="ECO:0007669"/>
    <property type="project" value="UniProtKB-UniRule"/>
</dbReference>
<evidence type="ECO:0000256" key="4">
    <source>
        <dbReference type="ARBA" id="ARBA00023015"/>
    </source>
</evidence>
<evidence type="ECO:0000256" key="7">
    <source>
        <dbReference type="HAMAP-Rule" id="MF_01008"/>
    </source>
</evidence>
<dbReference type="AlphaFoldDB" id="A0A2T5MDN9"/>
<evidence type="ECO:0000313" key="9">
    <source>
        <dbReference type="EMBL" id="PTU30701.1"/>
    </source>
</evidence>
<comment type="similarity">
    <text evidence="7">Belongs to the MraZ family.</text>
</comment>
<keyword evidence="5 7" id="KW-0238">DNA-binding</keyword>
<feature type="domain" description="SpoVT-AbrB" evidence="8">
    <location>
        <begin position="5"/>
        <end position="51"/>
    </location>
</feature>
<dbReference type="InterPro" id="IPR035642">
    <property type="entry name" value="MraZ_N"/>
</dbReference>
<dbReference type="CDD" id="cd16321">
    <property type="entry name" value="MraZ_C"/>
    <property type="match status" value="1"/>
</dbReference>
<comment type="caution">
    <text evidence="9">The sequence shown here is derived from an EMBL/GenBank/DDBJ whole genome shotgun (WGS) entry which is preliminary data.</text>
</comment>
<dbReference type="NCBIfam" id="TIGR00242">
    <property type="entry name" value="division/cell wall cluster transcriptional repressor MraZ"/>
    <property type="match status" value="1"/>
</dbReference>
<comment type="subunit">
    <text evidence="7">Forms oligomers.</text>
</comment>
<dbReference type="RefSeq" id="WP_107941074.1">
    <property type="nucleotide sequence ID" value="NZ_QANS01000005.1"/>
</dbReference>
<keyword evidence="10" id="KW-1185">Reference proteome</keyword>
<dbReference type="InterPro" id="IPR003444">
    <property type="entry name" value="MraZ"/>
</dbReference>
<dbReference type="InterPro" id="IPR038619">
    <property type="entry name" value="MraZ_sf"/>
</dbReference>
<keyword evidence="3" id="KW-0677">Repeat</keyword>
<dbReference type="PANTHER" id="PTHR34701">
    <property type="entry name" value="TRANSCRIPTIONAL REGULATOR MRAZ"/>
    <property type="match status" value="1"/>
</dbReference>
<evidence type="ECO:0000256" key="3">
    <source>
        <dbReference type="ARBA" id="ARBA00022737"/>
    </source>
</evidence>
<sequence>MFAGAHHSTVDDKGRIAIPARFRAQLVDTYGLQIVITMGPRASLEIYPVAVFNSIAEQIQNLEDREAAELLKLAFVGRAVETEIDKQGRVMLPQFLRKQARLETGAVLVGQINRLELFAEEIWDTMFGSGPESVLPALSAAFKHLKR</sequence>
<protein>
    <recommendedName>
        <fullName evidence="1 7">Transcriptional regulator MraZ</fullName>
    </recommendedName>
</protein>
<dbReference type="PANTHER" id="PTHR34701:SF1">
    <property type="entry name" value="TRANSCRIPTIONAL REGULATOR MRAZ"/>
    <property type="match status" value="1"/>
</dbReference>
<dbReference type="Gene3D" id="3.40.1550.20">
    <property type="entry name" value="Transcriptional regulator MraZ domain"/>
    <property type="match status" value="1"/>
</dbReference>
<gene>
    <name evidence="7 9" type="primary">mraZ</name>
    <name evidence="9" type="ORF">CJD38_14505</name>
</gene>